<evidence type="ECO:0000256" key="6">
    <source>
        <dbReference type="ARBA" id="ARBA00023136"/>
    </source>
</evidence>
<keyword evidence="6 7" id="KW-0472">Membrane</keyword>
<evidence type="ECO:0000259" key="8">
    <source>
        <dbReference type="Pfam" id="PF02687"/>
    </source>
</evidence>
<dbReference type="InterPro" id="IPR003838">
    <property type="entry name" value="ABC3_permease_C"/>
</dbReference>
<dbReference type="Pfam" id="PF12704">
    <property type="entry name" value="MacB_PCD"/>
    <property type="match status" value="1"/>
</dbReference>
<evidence type="ECO:0000256" key="2">
    <source>
        <dbReference type="ARBA" id="ARBA00005236"/>
    </source>
</evidence>
<accession>A0A8J6NAI1</accession>
<sequence>MYKLIWHMAWNALGRRRGRSLLVTLMIGASLWGLLFMEGIYDGMTEQMIDNTVKSDSGNLSLFAQGYRLDPSLDRLLPDSLLNQQILRTNPLIKSRSIRFSHTGLLATAHAARQVQIQGVPLEEEIVHAGLSDKLAQGRLHFGSDGNGAILGHGLAGKLRVSIGQKIILSAQDRQQNINSLVLKVNGIIRSGNQPIDDKILYMDIEQCREFLGVSQGFSQLSLILHNPDNTALLQEQLLRELDDSAIEILRWDQLYPALLQGRQVMKTFNLICNLLVFCVAGLGVWGVMTVSVLERLREFGIMIAVGTSFQQIRAQVLLESTLLGLGGFILGAGSGVATLLWFVEHGLNLEVFQEGLQAFGMDTIIYAIIRPDYFTTALIAILLACTASVILPLRRLKQARPVTILNSQ</sequence>
<evidence type="ECO:0000256" key="7">
    <source>
        <dbReference type="SAM" id="Phobius"/>
    </source>
</evidence>
<organism evidence="10 11">
    <name type="scientific">Candidatus Desulfatifera sulfidica</name>
    <dbReference type="NCBI Taxonomy" id="2841691"/>
    <lineage>
        <taxon>Bacteria</taxon>
        <taxon>Pseudomonadati</taxon>
        <taxon>Thermodesulfobacteriota</taxon>
        <taxon>Desulfobulbia</taxon>
        <taxon>Desulfobulbales</taxon>
        <taxon>Desulfobulbaceae</taxon>
        <taxon>Candidatus Desulfatifera</taxon>
    </lineage>
</organism>
<dbReference type="AlphaFoldDB" id="A0A8J6NAI1"/>
<feature type="domain" description="MacB-like periplasmic core" evidence="9">
    <location>
        <begin position="23"/>
        <end position="238"/>
    </location>
</feature>
<dbReference type="InterPro" id="IPR051447">
    <property type="entry name" value="Lipoprotein-release_system"/>
</dbReference>
<reference evidence="10 11" key="1">
    <citation type="submission" date="2020-08" db="EMBL/GenBank/DDBJ databases">
        <title>Bridging the membrane lipid divide: bacteria of the FCB group superphylum have the potential to synthesize archaeal ether lipids.</title>
        <authorList>
            <person name="Villanueva L."/>
            <person name="Von Meijenfeldt F.A.B."/>
            <person name="Westbye A.B."/>
            <person name="Yadav S."/>
            <person name="Hopmans E.C."/>
            <person name="Dutilh B.E."/>
            <person name="Sinninghe Damste J.S."/>
        </authorList>
    </citation>
    <scope>NUCLEOTIDE SEQUENCE [LARGE SCALE GENOMIC DNA]</scope>
    <source>
        <strain evidence="10">NIOZ-UU81</strain>
    </source>
</reference>
<proteinExistence type="inferred from homology"/>
<dbReference type="GO" id="GO:0044874">
    <property type="term" value="P:lipoprotein localization to outer membrane"/>
    <property type="evidence" value="ECO:0007669"/>
    <property type="project" value="TreeGrafter"/>
</dbReference>
<dbReference type="Proteomes" id="UP000599024">
    <property type="component" value="Unassembled WGS sequence"/>
</dbReference>
<keyword evidence="3" id="KW-1003">Cell membrane</keyword>
<evidence type="ECO:0000256" key="1">
    <source>
        <dbReference type="ARBA" id="ARBA00004651"/>
    </source>
</evidence>
<comment type="caution">
    <text evidence="10">The sequence shown here is derived from an EMBL/GenBank/DDBJ whole genome shotgun (WGS) entry which is preliminary data.</text>
</comment>
<protein>
    <submittedName>
        <fullName evidence="10">ABC transporter permease</fullName>
    </submittedName>
</protein>
<dbReference type="PANTHER" id="PTHR30489:SF0">
    <property type="entry name" value="LIPOPROTEIN-RELEASING SYSTEM TRANSMEMBRANE PROTEIN LOLE"/>
    <property type="match status" value="1"/>
</dbReference>
<feature type="transmembrane region" description="Helical" evidence="7">
    <location>
        <begin position="374"/>
        <end position="394"/>
    </location>
</feature>
<keyword evidence="5 7" id="KW-1133">Transmembrane helix</keyword>
<comment type="subcellular location">
    <subcellularLocation>
        <location evidence="1">Cell membrane</location>
        <topology evidence="1">Multi-pass membrane protein</topology>
    </subcellularLocation>
</comment>
<evidence type="ECO:0000256" key="5">
    <source>
        <dbReference type="ARBA" id="ARBA00022989"/>
    </source>
</evidence>
<keyword evidence="4 7" id="KW-0812">Transmembrane</keyword>
<feature type="transmembrane region" description="Helical" evidence="7">
    <location>
        <begin position="323"/>
        <end position="344"/>
    </location>
</feature>
<evidence type="ECO:0000313" key="10">
    <source>
        <dbReference type="EMBL" id="MBC8208485.1"/>
    </source>
</evidence>
<evidence type="ECO:0000313" key="11">
    <source>
        <dbReference type="Proteomes" id="UP000599024"/>
    </source>
</evidence>
<evidence type="ECO:0000256" key="3">
    <source>
        <dbReference type="ARBA" id="ARBA00022475"/>
    </source>
</evidence>
<dbReference type="EMBL" id="JACNLK010000041">
    <property type="protein sequence ID" value="MBC8208485.1"/>
    <property type="molecule type" value="Genomic_DNA"/>
</dbReference>
<evidence type="ECO:0000256" key="4">
    <source>
        <dbReference type="ARBA" id="ARBA00022692"/>
    </source>
</evidence>
<feature type="transmembrane region" description="Helical" evidence="7">
    <location>
        <begin position="275"/>
        <end position="294"/>
    </location>
</feature>
<feature type="domain" description="ABC3 transporter permease C-terminal" evidence="8">
    <location>
        <begin position="275"/>
        <end position="399"/>
    </location>
</feature>
<name>A0A8J6NAI1_9BACT</name>
<feature type="transmembrane region" description="Helical" evidence="7">
    <location>
        <begin position="21"/>
        <end position="41"/>
    </location>
</feature>
<dbReference type="PANTHER" id="PTHR30489">
    <property type="entry name" value="LIPOPROTEIN-RELEASING SYSTEM TRANSMEMBRANE PROTEIN LOLE"/>
    <property type="match status" value="1"/>
</dbReference>
<dbReference type="GO" id="GO:0098797">
    <property type="term" value="C:plasma membrane protein complex"/>
    <property type="evidence" value="ECO:0007669"/>
    <property type="project" value="TreeGrafter"/>
</dbReference>
<dbReference type="Pfam" id="PF02687">
    <property type="entry name" value="FtsX"/>
    <property type="match status" value="1"/>
</dbReference>
<dbReference type="InterPro" id="IPR025857">
    <property type="entry name" value="MacB_PCD"/>
</dbReference>
<gene>
    <name evidence="10" type="ORF">H8E79_04895</name>
</gene>
<comment type="similarity">
    <text evidence="2">Belongs to the ABC-4 integral membrane protein family. LolC/E subfamily.</text>
</comment>
<evidence type="ECO:0000259" key="9">
    <source>
        <dbReference type="Pfam" id="PF12704"/>
    </source>
</evidence>